<evidence type="ECO:0000256" key="13">
    <source>
        <dbReference type="ARBA" id="ARBA00022833"/>
    </source>
</evidence>
<evidence type="ECO:0000256" key="19">
    <source>
        <dbReference type="ARBA" id="ARBA00049348"/>
    </source>
</evidence>
<reference evidence="22 23" key="1">
    <citation type="submission" date="2019-09" db="EMBL/GenBank/DDBJ databases">
        <title>Bird 10,000 Genomes (B10K) Project - Family phase.</title>
        <authorList>
            <person name="Zhang G."/>
        </authorList>
    </citation>
    <scope>NUCLEOTIDE SEQUENCE [LARGE SCALE GENOMIC DNA]</scope>
    <source>
        <strain evidence="22">B10K-DU-002-35</strain>
        <tissue evidence="22">Muscle</tissue>
    </source>
</reference>
<dbReference type="GO" id="GO:0032259">
    <property type="term" value="P:methylation"/>
    <property type="evidence" value="ECO:0007669"/>
    <property type="project" value="UniProtKB-KW"/>
</dbReference>
<feature type="non-terminal residue" evidence="22">
    <location>
        <position position="193"/>
    </location>
</feature>
<accession>A0A7L1NU41</accession>
<dbReference type="InterPro" id="IPR036631">
    <property type="entry name" value="MGMT_N_sf"/>
</dbReference>
<keyword evidence="16" id="KW-0539">Nucleus</keyword>
<dbReference type="GO" id="GO:0005654">
    <property type="term" value="C:nucleoplasm"/>
    <property type="evidence" value="ECO:0007669"/>
    <property type="project" value="TreeGrafter"/>
</dbReference>
<dbReference type="PROSITE" id="PS00374">
    <property type="entry name" value="MGMT"/>
    <property type="match status" value="1"/>
</dbReference>
<evidence type="ECO:0000256" key="5">
    <source>
        <dbReference type="ARBA" id="ARBA00008711"/>
    </source>
</evidence>
<keyword evidence="23" id="KW-1185">Reference proteome</keyword>
<evidence type="ECO:0000256" key="17">
    <source>
        <dbReference type="ARBA" id="ARBA00030795"/>
    </source>
</evidence>
<evidence type="ECO:0000256" key="7">
    <source>
        <dbReference type="ARBA" id="ARBA00015377"/>
    </source>
</evidence>
<dbReference type="EC" id="2.1.1.63" evidence="6"/>
<organism evidence="22 23">
    <name type="scientific">Rhinopomastus cyanomelas</name>
    <name type="common">Common scimitarbill</name>
    <dbReference type="NCBI Taxonomy" id="113115"/>
    <lineage>
        <taxon>Eukaryota</taxon>
        <taxon>Metazoa</taxon>
        <taxon>Chordata</taxon>
        <taxon>Craniata</taxon>
        <taxon>Vertebrata</taxon>
        <taxon>Euteleostomi</taxon>
        <taxon>Archelosauria</taxon>
        <taxon>Archosauria</taxon>
        <taxon>Dinosauria</taxon>
        <taxon>Saurischia</taxon>
        <taxon>Theropoda</taxon>
        <taxon>Coelurosauria</taxon>
        <taxon>Aves</taxon>
        <taxon>Neognathae</taxon>
        <taxon>Neoaves</taxon>
        <taxon>Telluraves</taxon>
        <taxon>Coraciimorphae</taxon>
        <taxon>Bucerotiformes</taxon>
        <taxon>Rhinopomastidae</taxon>
        <taxon>Rhinopomastus</taxon>
    </lineage>
</organism>
<evidence type="ECO:0000256" key="6">
    <source>
        <dbReference type="ARBA" id="ARBA00011918"/>
    </source>
</evidence>
<keyword evidence="15" id="KW-0234">DNA repair</keyword>
<evidence type="ECO:0000256" key="12">
    <source>
        <dbReference type="ARBA" id="ARBA00022763"/>
    </source>
</evidence>
<dbReference type="InterPro" id="IPR036217">
    <property type="entry name" value="MethylDNA_cys_MeTrfase_DNAb"/>
</dbReference>
<evidence type="ECO:0000256" key="10">
    <source>
        <dbReference type="ARBA" id="ARBA00022679"/>
    </source>
</evidence>
<dbReference type="InterPro" id="IPR036388">
    <property type="entry name" value="WH-like_DNA-bd_sf"/>
</dbReference>
<keyword evidence="9 22" id="KW-0489">Methyltransferase</keyword>
<dbReference type="NCBIfam" id="TIGR00589">
    <property type="entry name" value="ogt"/>
    <property type="match status" value="1"/>
</dbReference>
<evidence type="ECO:0000256" key="16">
    <source>
        <dbReference type="ARBA" id="ARBA00023242"/>
    </source>
</evidence>
<evidence type="ECO:0000256" key="14">
    <source>
        <dbReference type="ARBA" id="ARBA00023125"/>
    </source>
</evidence>
<comment type="caution">
    <text evidence="22">The sequence shown here is derived from an EMBL/GenBank/DDBJ whole genome shotgun (WGS) entry which is preliminary data.</text>
</comment>
<evidence type="ECO:0000259" key="20">
    <source>
        <dbReference type="Pfam" id="PF01035"/>
    </source>
</evidence>
<dbReference type="EMBL" id="VXBP01009037">
    <property type="protein sequence ID" value="NXO03159.1"/>
    <property type="molecule type" value="Genomic_DNA"/>
</dbReference>
<evidence type="ECO:0000313" key="22">
    <source>
        <dbReference type="EMBL" id="NXO03159.1"/>
    </source>
</evidence>
<comment type="similarity">
    <text evidence="5">Belongs to the MGMT family.</text>
</comment>
<evidence type="ECO:0000256" key="18">
    <source>
        <dbReference type="ARBA" id="ARBA00031621"/>
    </source>
</evidence>
<comment type="function">
    <text evidence="3">Involved in the cellular defense against the biological effects of O6-methylguanine (O6-MeG) and O4-methylthymine (O4-MeT) in DNA. Repairs the methylated nucleobase in DNA by stoichiometrically transferring the methyl group to a cysteine residue in the enzyme. This is a suicide reaction: the enzyme is irreversibly inactivated.</text>
</comment>
<dbReference type="SUPFAM" id="SSF46767">
    <property type="entry name" value="Methylated DNA-protein cysteine methyltransferase, C-terminal domain"/>
    <property type="match status" value="1"/>
</dbReference>
<dbReference type="FunFam" id="3.30.160.70:FF:000001">
    <property type="entry name" value="Methylated-DNA--protein-cysteine methyltransferase"/>
    <property type="match status" value="1"/>
</dbReference>
<dbReference type="GO" id="GO:0046872">
    <property type="term" value="F:metal ion binding"/>
    <property type="evidence" value="ECO:0007669"/>
    <property type="project" value="UniProtKB-KW"/>
</dbReference>
<evidence type="ECO:0000256" key="9">
    <source>
        <dbReference type="ARBA" id="ARBA00022603"/>
    </source>
</evidence>
<dbReference type="InterPro" id="IPR001497">
    <property type="entry name" value="MethylDNA_cys_MeTrfase_AS"/>
</dbReference>
<dbReference type="Pfam" id="PF01035">
    <property type="entry name" value="DNA_binding_1"/>
    <property type="match status" value="1"/>
</dbReference>
<dbReference type="SUPFAM" id="SSF53155">
    <property type="entry name" value="Methylated DNA-protein cysteine methyltransferase domain"/>
    <property type="match status" value="1"/>
</dbReference>
<evidence type="ECO:0000256" key="4">
    <source>
        <dbReference type="ARBA" id="ARBA00004123"/>
    </source>
</evidence>
<evidence type="ECO:0000256" key="11">
    <source>
        <dbReference type="ARBA" id="ARBA00022723"/>
    </source>
</evidence>
<dbReference type="GO" id="GO:0003908">
    <property type="term" value="F:methylated-DNA-[protein]-cysteine S-methyltransferase activity"/>
    <property type="evidence" value="ECO:0007669"/>
    <property type="project" value="UniProtKB-EC"/>
</dbReference>
<dbReference type="GO" id="GO:0003677">
    <property type="term" value="F:DNA binding"/>
    <property type="evidence" value="ECO:0007669"/>
    <property type="project" value="UniProtKB-KW"/>
</dbReference>
<dbReference type="InterPro" id="IPR014048">
    <property type="entry name" value="MethylDNA_cys_MeTrfase_DNA-bd"/>
</dbReference>
<evidence type="ECO:0000256" key="8">
    <source>
        <dbReference type="ARBA" id="ARBA00022553"/>
    </source>
</evidence>
<sequence length="193" mass="21035">STMVSRLVPKVNSKQGEAPCRERHMVLLSPVGKLEICGCETGLHEIKLPKMSVLPSGKEGSVAPCVVHEGAEKMTEPLRQCLAWLSAYFCEPAQTESLPVPAFHHPLLQQDSFTSHVLWTLMRDVKFGEAVSYKQLADLAGNGRAARAVGGAMRSNPIPIIIPCHRVIRSSGQSGNYGGGNLMKEWLLAHEKL</sequence>
<keyword evidence="11" id="KW-0479">Metal-binding</keyword>
<comment type="catalytic activity">
    <reaction evidence="19">
        <text>a 6-O-methyl-2'-deoxyguanosine in DNA + L-cysteinyl-[protein] = S-methyl-L-cysteinyl-[protein] + a 2'-deoxyguanosine in DNA</text>
        <dbReference type="Rhea" id="RHEA:24000"/>
        <dbReference type="Rhea" id="RHEA-COMP:10131"/>
        <dbReference type="Rhea" id="RHEA-COMP:10132"/>
        <dbReference type="Rhea" id="RHEA-COMP:11367"/>
        <dbReference type="Rhea" id="RHEA-COMP:11368"/>
        <dbReference type="ChEBI" id="CHEBI:29950"/>
        <dbReference type="ChEBI" id="CHEBI:82612"/>
        <dbReference type="ChEBI" id="CHEBI:85445"/>
        <dbReference type="ChEBI" id="CHEBI:85448"/>
        <dbReference type="EC" id="2.1.1.63"/>
    </reaction>
</comment>
<proteinExistence type="inferred from homology"/>
<dbReference type="CDD" id="cd06445">
    <property type="entry name" value="ATase"/>
    <property type="match status" value="1"/>
</dbReference>
<protein>
    <recommendedName>
        <fullName evidence="7">Methylated-DNA--protein-cysteine methyltransferase</fullName>
        <ecNumber evidence="6">2.1.1.63</ecNumber>
    </recommendedName>
    <alternativeName>
        <fullName evidence="17">6-O-methylguanine-DNA methyltransferase</fullName>
    </alternativeName>
    <alternativeName>
        <fullName evidence="18">O-6-methylguanine-DNA-alkyltransferase</fullName>
    </alternativeName>
</protein>
<gene>
    <name evidence="22" type="primary">Mgmt</name>
    <name evidence="22" type="ORF">RHICYA_R00338</name>
</gene>
<comment type="catalytic activity">
    <reaction evidence="1">
        <text>a 4-O-methyl-thymidine in DNA + L-cysteinyl-[protein] = a thymidine in DNA + S-methyl-L-cysteinyl-[protein]</text>
        <dbReference type="Rhea" id="RHEA:53428"/>
        <dbReference type="Rhea" id="RHEA-COMP:10131"/>
        <dbReference type="Rhea" id="RHEA-COMP:10132"/>
        <dbReference type="Rhea" id="RHEA-COMP:13555"/>
        <dbReference type="Rhea" id="RHEA-COMP:13556"/>
        <dbReference type="ChEBI" id="CHEBI:29950"/>
        <dbReference type="ChEBI" id="CHEBI:82612"/>
        <dbReference type="ChEBI" id="CHEBI:137386"/>
        <dbReference type="ChEBI" id="CHEBI:137387"/>
        <dbReference type="EC" id="2.1.1.63"/>
    </reaction>
</comment>
<feature type="domain" description="Methylguanine DNA methyltransferase ribonuclease-like" evidence="21">
    <location>
        <begin position="27"/>
        <end position="101"/>
    </location>
</feature>
<evidence type="ECO:0000256" key="15">
    <source>
        <dbReference type="ARBA" id="ARBA00023204"/>
    </source>
</evidence>
<comment type="cofactor">
    <cofactor evidence="2">
        <name>Zn(2+)</name>
        <dbReference type="ChEBI" id="CHEBI:29105"/>
    </cofactor>
</comment>
<evidence type="ECO:0000256" key="3">
    <source>
        <dbReference type="ARBA" id="ARBA00003317"/>
    </source>
</evidence>
<dbReference type="PANTHER" id="PTHR46460">
    <property type="entry name" value="METHYLATED-DNA--PROTEIN-CYSTEINE METHYLTRANSFERASE"/>
    <property type="match status" value="1"/>
</dbReference>
<comment type="subcellular location">
    <subcellularLocation>
        <location evidence="4">Nucleus</location>
    </subcellularLocation>
</comment>
<evidence type="ECO:0000313" key="23">
    <source>
        <dbReference type="Proteomes" id="UP000565785"/>
    </source>
</evidence>
<dbReference type="Gene3D" id="1.10.10.10">
    <property type="entry name" value="Winged helix-like DNA-binding domain superfamily/Winged helix DNA-binding domain"/>
    <property type="match status" value="1"/>
</dbReference>
<name>A0A7L1NU41_RHICY</name>
<dbReference type="AlphaFoldDB" id="A0A7L1NU41"/>
<keyword evidence="14" id="KW-0238">DNA-binding</keyword>
<feature type="domain" description="Methylated-DNA-[protein]-cysteine S-methyltransferase DNA binding" evidence="20">
    <location>
        <begin position="118"/>
        <end position="192"/>
    </location>
</feature>
<dbReference type="Pfam" id="PF02870">
    <property type="entry name" value="Methyltransf_1N"/>
    <property type="match status" value="1"/>
</dbReference>
<dbReference type="GO" id="GO:0006281">
    <property type="term" value="P:DNA repair"/>
    <property type="evidence" value="ECO:0007669"/>
    <property type="project" value="UniProtKB-KW"/>
</dbReference>
<keyword evidence="13" id="KW-0862">Zinc</keyword>
<keyword evidence="12" id="KW-0227">DNA damage</keyword>
<dbReference type="InterPro" id="IPR008332">
    <property type="entry name" value="MethylG_MeTrfase_N"/>
</dbReference>
<keyword evidence="8" id="KW-0597">Phosphoprotein</keyword>
<evidence type="ECO:0000256" key="1">
    <source>
        <dbReference type="ARBA" id="ARBA00001286"/>
    </source>
</evidence>
<dbReference type="FunFam" id="1.10.10.10:FF:000214">
    <property type="entry name" value="Methylated-DNA--protein-cysteine methyltransferase"/>
    <property type="match status" value="1"/>
</dbReference>
<evidence type="ECO:0000256" key="2">
    <source>
        <dbReference type="ARBA" id="ARBA00001947"/>
    </source>
</evidence>
<dbReference type="Proteomes" id="UP000565785">
    <property type="component" value="Unassembled WGS sequence"/>
</dbReference>
<dbReference type="PANTHER" id="PTHR46460:SF1">
    <property type="entry name" value="METHYLATED-DNA--PROTEIN-CYSTEINE METHYLTRANSFERASE"/>
    <property type="match status" value="1"/>
</dbReference>
<dbReference type="Gene3D" id="3.30.160.70">
    <property type="entry name" value="Methylated DNA-protein cysteine methyltransferase domain"/>
    <property type="match status" value="1"/>
</dbReference>
<feature type="non-terminal residue" evidence="22">
    <location>
        <position position="1"/>
    </location>
</feature>
<keyword evidence="10 22" id="KW-0808">Transferase</keyword>
<evidence type="ECO:0000259" key="21">
    <source>
        <dbReference type="Pfam" id="PF02870"/>
    </source>
</evidence>
<dbReference type="OrthoDB" id="1907495at2759"/>